<keyword evidence="8" id="KW-0963">Cytoplasm</keyword>
<evidence type="ECO:0000256" key="9">
    <source>
        <dbReference type="PROSITE-ProRule" id="PRU10125"/>
    </source>
</evidence>
<evidence type="ECO:0000256" key="1">
    <source>
        <dbReference type="ARBA" id="ARBA00005196"/>
    </source>
</evidence>
<comment type="caution">
    <text evidence="10">The sequence shown here is derived from an EMBL/GenBank/DDBJ whole genome shotgun (WGS) entry which is preliminary data.</text>
</comment>
<dbReference type="Gene3D" id="3.10.310.10">
    <property type="entry name" value="Diaminopimelate Epimerase, Chain A, domain 1"/>
    <property type="match status" value="2"/>
</dbReference>
<comment type="subcellular location">
    <subcellularLocation>
        <location evidence="8">Cytoplasm</location>
    </subcellularLocation>
</comment>
<evidence type="ECO:0000256" key="2">
    <source>
        <dbReference type="ARBA" id="ARBA00010219"/>
    </source>
</evidence>
<feature type="binding site" evidence="8">
    <location>
        <begin position="79"/>
        <end position="80"/>
    </location>
    <ligand>
        <name>substrate</name>
    </ligand>
</feature>
<evidence type="ECO:0000256" key="6">
    <source>
        <dbReference type="ARBA" id="ARBA00023235"/>
    </source>
</evidence>
<dbReference type="Pfam" id="PF01678">
    <property type="entry name" value="DAP_epimerase"/>
    <property type="match status" value="2"/>
</dbReference>
<comment type="pathway">
    <text evidence="1 8">Amino-acid biosynthesis; L-lysine biosynthesis via DAP pathway; DL-2,6-diaminopimelate from LL-2,6-diaminopimelate: step 1/1.</text>
</comment>
<dbReference type="InterPro" id="IPR018510">
    <property type="entry name" value="DAP_epimerase_AS"/>
</dbReference>
<sequence>MTTFVKGHGTENDFVLLDDPEGTLDLTPELIRHLADRRAGLGADGVIRVVRSAAAGQDAAGEWFMDYWNSDGSAAEMCGNGSRVFVAHLLRRGWITLGDGDEVAITTRGGVLPVSRRGDLFSIDLGAWQVAGGPAAVTAGGDVTVTFPGMPPLPGLSVALSNPHVVVVLPDVATLEALDLTVPPVVEPAPPHGTNVEIVVPMHDQSIQNELGHLRMRVHERGSGETRSCGTGTVAAAIAARAWGGDLAPDHWRVDVPGGTLYVDAEGTSSEGDSAKLTGPAVIVAEGELVDVVVS</sequence>
<name>A0ABT9NW17_9ACTN</name>
<reference evidence="10 11" key="1">
    <citation type="submission" date="2023-07" db="EMBL/GenBank/DDBJ databases">
        <title>Sequencing the genomes of 1000 actinobacteria strains.</title>
        <authorList>
            <person name="Klenk H.-P."/>
        </authorList>
    </citation>
    <scope>NUCLEOTIDE SEQUENCE [LARGE SCALE GENOMIC DNA]</scope>
    <source>
        <strain evidence="10 11">DSM 44388</strain>
    </source>
</reference>
<comment type="function">
    <text evidence="8">Catalyzes the stereoinversion of LL-2,6-diaminopimelate (L,L-DAP) to meso-diaminopimelate (meso-DAP), a precursor of L-lysine and an essential component of the bacterial peptidoglycan.</text>
</comment>
<dbReference type="GO" id="GO:0008837">
    <property type="term" value="F:diaminopimelate epimerase activity"/>
    <property type="evidence" value="ECO:0007669"/>
    <property type="project" value="UniProtKB-EC"/>
</dbReference>
<dbReference type="EC" id="5.1.1.7" evidence="3 8"/>
<dbReference type="SUPFAM" id="SSF54506">
    <property type="entry name" value="Diaminopimelate epimerase-like"/>
    <property type="match status" value="2"/>
</dbReference>
<feature type="binding site" evidence="8">
    <location>
        <position position="162"/>
    </location>
    <ligand>
        <name>substrate</name>
    </ligand>
</feature>
<feature type="binding site" evidence="8">
    <location>
        <begin position="220"/>
        <end position="221"/>
    </location>
    <ligand>
        <name>substrate</name>
    </ligand>
</feature>
<dbReference type="EMBL" id="JAUSQZ010000001">
    <property type="protein sequence ID" value="MDP9824613.1"/>
    <property type="molecule type" value="Genomic_DNA"/>
</dbReference>
<organism evidence="10 11">
    <name type="scientific">Kineosporia succinea</name>
    <dbReference type="NCBI Taxonomy" id="84632"/>
    <lineage>
        <taxon>Bacteria</taxon>
        <taxon>Bacillati</taxon>
        <taxon>Actinomycetota</taxon>
        <taxon>Actinomycetes</taxon>
        <taxon>Kineosporiales</taxon>
        <taxon>Kineosporiaceae</taxon>
        <taxon>Kineosporia</taxon>
    </lineage>
</organism>
<comment type="subunit">
    <text evidence="8">Homodimer.</text>
</comment>
<feature type="active site" evidence="9">
    <location>
        <position position="78"/>
    </location>
</feature>
<proteinExistence type="inferred from homology"/>
<dbReference type="HAMAP" id="MF_00197">
    <property type="entry name" value="DAP_epimerase"/>
    <property type="match status" value="1"/>
</dbReference>
<feature type="active site" description="Proton acceptor" evidence="8">
    <location>
        <position position="229"/>
    </location>
</feature>
<dbReference type="InterPro" id="IPR001653">
    <property type="entry name" value="DAP_epimerase_DapF"/>
</dbReference>
<feature type="binding site" evidence="8">
    <location>
        <begin position="230"/>
        <end position="231"/>
    </location>
    <ligand>
        <name>substrate</name>
    </ligand>
</feature>
<keyword evidence="6 8" id="KW-0413">Isomerase</keyword>
<feature type="active site" description="Proton donor" evidence="8">
    <location>
        <position position="78"/>
    </location>
</feature>
<dbReference type="NCBIfam" id="TIGR00652">
    <property type="entry name" value="DapF"/>
    <property type="match status" value="1"/>
</dbReference>
<dbReference type="PANTHER" id="PTHR31689">
    <property type="entry name" value="DIAMINOPIMELATE EPIMERASE, CHLOROPLASTIC"/>
    <property type="match status" value="1"/>
</dbReference>
<feature type="binding site" evidence="8">
    <location>
        <position position="12"/>
    </location>
    <ligand>
        <name>substrate</name>
    </ligand>
</feature>
<comment type="catalytic activity">
    <reaction evidence="7 8">
        <text>(2S,6S)-2,6-diaminopimelate = meso-2,6-diaminopimelate</text>
        <dbReference type="Rhea" id="RHEA:15393"/>
        <dbReference type="ChEBI" id="CHEBI:57609"/>
        <dbReference type="ChEBI" id="CHEBI:57791"/>
        <dbReference type="EC" id="5.1.1.7"/>
    </reaction>
</comment>
<evidence type="ECO:0000313" key="11">
    <source>
        <dbReference type="Proteomes" id="UP001235712"/>
    </source>
</evidence>
<evidence type="ECO:0000256" key="4">
    <source>
        <dbReference type="ARBA" id="ARBA00022605"/>
    </source>
</evidence>
<dbReference type="PANTHER" id="PTHR31689:SF0">
    <property type="entry name" value="DIAMINOPIMELATE EPIMERASE"/>
    <property type="match status" value="1"/>
</dbReference>
<feature type="binding site" evidence="8">
    <location>
        <position position="195"/>
    </location>
    <ligand>
        <name>substrate</name>
    </ligand>
</feature>
<comment type="caution">
    <text evidence="8">Lacks conserved residue(s) required for the propagation of feature annotation.</text>
</comment>
<evidence type="ECO:0000256" key="7">
    <source>
        <dbReference type="ARBA" id="ARBA00051712"/>
    </source>
</evidence>
<keyword evidence="11" id="KW-1185">Reference proteome</keyword>
<protein>
    <recommendedName>
        <fullName evidence="3 8">Diaminopimelate epimerase</fullName>
        <shortName evidence="8">DAP epimerase</shortName>
        <ecNumber evidence="3 8">5.1.1.7</ecNumber>
    </recommendedName>
    <alternativeName>
        <fullName evidence="8">PLP-independent amino acid racemase</fullName>
    </alternativeName>
</protein>
<dbReference type="Proteomes" id="UP001235712">
    <property type="component" value="Unassembled WGS sequence"/>
</dbReference>
<evidence type="ECO:0000256" key="8">
    <source>
        <dbReference type="HAMAP-Rule" id="MF_00197"/>
    </source>
</evidence>
<dbReference type="RefSeq" id="WP_307237510.1">
    <property type="nucleotide sequence ID" value="NZ_JAUSQZ010000001.1"/>
</dbReference>
<feature type="binding site" evidence="8">
    <location>
        <position position="69"/>
    </location>
    <ligand>
        <name>substrate</name>
    </ligand>
</feature>
<gene>
    <name evidence="8" type="primary">dapF</name>
    <name evidence="10" type="ORF">J2S57_000362</name>
</gene>
<evidence type="ECO:0000256" key="5">
    <source>
        <dbReference type="ARBA" id="ARBA00023154"/>
    </source>
</evidence>
<evidence type="ECO:0000313" key="10">
    <source>
        <dbReference type="EMBL" id="MDP9824613.1"/>
    </source>
</evidence>
<feature type="site" description="Could be important to modulate the pK values of the two catalytic cysteine residues" evidence="8">
    <location>
        <position position="220"/>
    </location>
</feature>
<dbReference type="PROSITE" id="PS01326">
    <property type="entry name" value="DAP_EPIMERASE"/>
    <property type="match status" value="1"/>
</dbReference>
<comment type="similarity">
    <text evidence="2 8">Belongs to the diaminopimelate epimerase family.</text>
</comment>
<keyword evidence="5 8" id="KW-0457">Lysine biosynthesis</keyword>
<feature type="site" description="Could be important to modulate the pK values of the two catalytic cysteine residues" evidence="8">
    <location>
        <position position="164"/>
    </location>
</feature>
<accession>A0ABT9NW17</accession>
<evidence type="ECO:0000256" key="3">
    <source>
        <dbReference type="ARBA" id="ARBA00013080"/>
    </source>
</evidence>
<keyword evidence="4 8" id="KW-0028">Amino-acid biosynthesis</keyword>